<dbReference type="Gene3D" id="3.20.20.70">
    <property type="entry name" value="Aldolase class I"/>
    <property type="match status" value="1"/>
</dbReference>
<feature type="non-terminal residue" evidence="2">
    <location>
        <position position="82"/>
    </location>
</feature>
<evidence type="ECO:0000259" key="1">
    <source>
        <dbReference type="Pfam" id="PF13186"/>
    </source>
</evidence>
<dbReference type="CDD" id="cd21109">
    <property type="entry name" value="SPASM"/>
    <property type="match status" value="1"/>
</dbReference>
<feature type="domain" description="4Fe4S-binding SPASM" evidence="1">
    <location>
        <begin position="2"/>
        <end position="63"/>
    </location>
</feature>
<gene>
    <name evidence="2" type="ORF">METZ01_LOCUS227684</name>
</gene>
<sequence length="82" mass="9599">MPWNAITLTANGDIKPCCQFSNKGRMPNTEHNTIMENFNSERMQGLRKDFLQGIENSACNSCWEREDLVGQSRRLWFNKKFL</sequence>
<dbReference type="InterPro" id="IPR058240">
    <property type="entry name" value="rSAM_sf"/>
</dbReference>
<accession>A0A382GI33</accession>
<protein>
    <recommendedName>
        <fullName evidence="1">4Fe4S-binding SPASM domain-containing protein</fullName>
    </recommendedName>
</protein>
<dbReference type="SUPFAM" id="SSF102114">
    <property type="entry name" value="Radical SAM enzymes"/>
    <property type="match status" value="1"/>
</dbReference>
<dbReference type="AlphaFoldDB" id="A0A382GI33"/>
<organism evidence="2">
    <name type="scientific">marine metagenome</name>
    <dbReference type="NCBI Taxonomy" id="408172"/>
    <lineage>
        <taxon>unclassified sequences</taxon>
        <taxon>metagenomes</taxon>
        <taxon>ecological metagenomes</taxon>
    </lineage>
</organism>
<evidence type="ECO:0000313" key="2">
    <source>
        <dbReference type="EMBL" id="SVB74830.1"/>
    </source>
</evidence>
<reference evidence="2" key="1">
    <citation type="submission" date="2018-05" db="EMBL/GenBank/DDBJ databases">
        <authorList>
            <person name="Lanie J.A."/>
            <person name="Ng W.-L."/>
            <person name="Kazmierczak K.M."/>
            <person name="Andrzejewski T.M."/>
            <person name="Davidsen T.M."/>
            <person name="Wayne K.J."/>
            <person name="Tettelin H."/>
            <person name="Glass J.I."/>
            <person name="Rusch D."/>
            <person name="Podicherti R."/>
            <person name="Tsui H.-C.T."/>
            <person name="Winkler M.E."/>
        </authorList>
    </citation>
    <scope>NUCLEOTIDE SEQUENCE</scope>
</reference>
<dbReference type="Pfam" id="PF13186">
    <property type="entry name" value="SPASM"/>
    <property type="match status" value="1"/>
</dbReference>
<proteinExistence type="predicted"/>
<dbReference type="InterPro" id="IPR013785">
    <property type="entry name" value="Aldolase_TIM"/>
</dbReference>
<dbReference type="InterPro" id="IPR023885">
    <property type="entry name" value="4Fe4S-binding_SPASM_dom"/>
</dbReference>
<dbReference type="EMBL" id="UINC01055674">
    <property type="protein sequence ID" value="SVB74830.1"/>
    <property type="molecule type" value="Genomic_DNA"/>
</dbReference>
<name>A0A382GI33_9ZZZZ</name>